<feature type="transmembrane region" description="Helical" evidence="1">
    <location>
        <begin position="216"/>
        <end position="236"/>
    </location>
</feature>
<evidence type="ECO:0000313" key="3">
    <source>
        <dbReference type="Proteomes" id="UP000683925"/>
    </source>
</evidence>
<keyword evidence="3" id="KW-1185">Reference proteome</keyword>
<reference evidence="2" key="1">
    <citation type="submission" date="2021-01" db="EMBL/GenBank/DDBJ databases">
        <authorList>
            <consortium name="Genoscope - CEA"/>
            <person name="William W."/>
        </authorList>
    </citation>
    <scope>NUCLEOTIDE SEQUENCE</scope>
</reference>
<dbReference type="EMBL" id="CAJJDP010000157">
    <property type="protein sequence ID" value="CAD8211869.1"/>
    <property type="molecule type" value="Genomic_DNA"/>
</dbReference>
<keyword evidence="1" id="KW-1133">Transmembrane helix</keyword>
<keyword evidence="1" id="KW-0472">Membrane</keyword>
<comment type="caution">
    <text evidence="2">The sequence shown here is derived from an EMBL/GenBank/DDBJ whole genome shotgun (WGS) entry which is preliminary data.</text>
</comment>
<evidence type="ECO:0000256" key="1">
    <source>
        <dbReference type="SAM" id="Phobius"/>
    </source>
</evidence>
<name>A0A8S1YDN2_PAROT</name>
<evidence type="ECO:0000313" key="2">
    <source>
        <dbReference type="EMBL" id="CAD8211869.1"/>
    </source>
</evidence>
<keyword evidence="1" id="KW-0812">Transmembrane</keyword>
<accession>A0A8S1YDN2</accession>
<dbReference type="Proteomes" id="UP000683925">
    <property type="component" value="Unassembled WGS sequence"/>
</dbReference>
<gene>
    <name evidence="2" type="ORF">POCTA_138.1.T1550146</name>
</gene>
<organism evidence="2 3">
    <name type="scientific">Paramecium octaurelia</name>
    <dbReference type="NCBI Taxonomy" id="43137"/>
    <lineage>
        <taxon>Eukaryota</taxon>
        <taxon>Sar</taxon>
        <taxon>Alveolata</taxon>
        <taxon>Ciliophora</taxon>
        <taxon>Intramacronucleata</taxon>
        <taxon>Oligohymenophorea</taxon>
        <taxon>Peniculida</taxon>
        <taxon>Parameciidae</taxon>
        <taxon>Paramecium</taxon>
    </lineage>
</organism>
<feature type="transmembrane region" description="Helical" evidence="1">
    <location>
        <begin position="140"/>
        <end position="159"/>
    </location>
</feature>
<proteinExistence type="predicted"/>
<protein>
    <submittedName>
        <fullName evidence="2">Uncharacterized protein</fullName>
    </submittedName>
</protein>
<sequence>MIHVAEFCKGIHNKHPESFINSYILLCNSIDVSFVQSTYKCLLLYEYNQIRPSYNVSEFNKQVMLDEQLDEQIQTLQQLQEWNQQQLKKKIYNLFNVLLNHKFHRVRIIDQVISKDSIRCLTNQKCIMNRKAQTREAKKNNIFFLEVLIMILLEITLILGSRQCFYHHRIQTIEKLGQKLIPFDSKHCAYHMFLYWKSDRVLHLLNQLNKHQLNSITSSNILVLCLLYWSSFLYILSLRQLHLQIRAKLIDTNTQFNLQSMLDFLCEITCPCWMHTFAFVFHQDP</sequence>
<dbReference type="AlphaFoldDB" id="A0A8S1YDN2"/>